<name>A0ABN0XRL2_9LACT</name>
<organism evidence="2 3">
    <name type="scientific">Alkalibacterium iburiense</name>
    <dbReference type="NCBI Taxonomy" id="290589"/>
    <lineage>
        <taxon>Bacteria</taxon>
        <taxon>Bacillati</taxon>
        <taxon>Bacillota</taxon>
        <taxon>Bacilli</taxon>
        <taxon>Lactobacillales</taxon>
        <taxon>Carnobacteriaceae</taxon>
        <taxon>Alkalibacterium</taxon>
    </lineage>
</organism>
<dbReference type="Pfam" id="PF14281">
    <property type="entry name" value="PDDEXK_4"/>
    <property type="match status" value="1"/>
</dbReference>
<dbReference type="InterPro" id="IPR029470">
    <property type="entry name" value="PDDEXK_4"/>
</dbReference>
<dbReference type="Proteomes" id="UP001501166">
    <property type="component" value="Unassembled WGS sequence"/>
</dbReference>
<proteinExistence type="predicted"/>
<feature type="coiled-coil region" evidence="1">
    <location>
        <begin position="2"/>
        <end position="29"/>
    </location>
</feature>
<gene>
    <name evidence="2" type="ORF">GCM10008932_23090</name>
</gene>
<protein>
    <submittedName>
        <fullName evidence="2">PD-(D/E)XK nuclease family protein</fullName>
    </submittedName>
</protein>
<evidence type="ECO:0000313" key="2">
    <source>
        <dbReference type="EMBL" id="GAA0371088.1"/>
    </source>
</evidence>
<keyword evidence="1" id="KW-0175">Coiled coil</keyword>
<keyword evidence="3" id="KW-1185">Reference proteome</keyword>
<evidence type="ECO:0000313" key="3">
    <source>
        <dbReference type="Proteomes" id="UP001501166"/>
    </source>
</evidence>
<evidence type="ECO:0000256" key="1">
    <source>
        <dbReference type="SAM" id="Coils"/>
    </source>
</evidence>
<accession>A0ABN0XRL2</accession>
<dbReference type="EMBL" id="BAAACW010000160">
    <property type="protein sequence ID" value="GAA0371088.1"/>
    <property type="molecule type" value="Genomic_DNA"/>
</dbReference>
<reference evidence="2 3" key="1">
    <citation type="journal article" date="2019" name="Int. J. Syst. Evol. Microbiol.">
        <title>The Global Catalogue of Microorganisms (GCM) 10K type strain sequencing project: providing services to taxonomists for standard genome sequencing and annotation.</title>
        <authorList>
            <consortium name="The Broad Institute Genomics Platform"/>
            <consortium name="The Broad Institute Genome Sequencing Center for Infectious Disease"/>
            <person name="Wu L."/>
            <person name="Ma J."/>
        </authorList>
    </citation>
    <scope>NUCLEOTIDE SEQUENCE [LARGE SCALE GENOMIC DNA]</scope>
    <source>
        <strain evidence="2 3">JCM 12662</strain>
    </source>
</reference>
<dbReference type="RefSeq" id="WP_343756801.1">
    <property type="nucleotide sequence ID" value="NZ_BAAACW010000160.1"/>
</dbReference>
<sequence length="408" mass="48201">MSDAVYEKLQDLIENMDKIQEQLRPWTQEANIFNILKISNQEIRHSNFLAYLFNPSASHGFKDAFFKEFLIKFHKTNKHFFQQELEINVFDLILGDFDDVFVYRELHNIDLLLVSEKNKLVVCIENKIEASESPHQLKKYENYVVNHYPDYDKLFIFLNTDGTAPSRGSWGTITYTEVIEILNKIIADYELISKVEILIIDYIKMIRRNILMDDELRKICRRIYIEYQEALDLIYEVKPDINSTMHEIILEVLTELKEENKIIFEEQYSSKTMLRFQIEELDKVFPQFPDGINSGWKDQKSYFVEVGNKSDSLRVSVAFNSGNSDSIRRDVSKKLSLINQRKKNTNWTWWTVGSSHLFPNSKDYLDNLLNHINENGHEQVTFEVKESIEGHIERIKKLFAPLIEENKS</sequence>
<comment type="caution">
    <text evidence="2">The sequence shown here is derived from an EMBL/GenBank/DDBJ whole genome shotgun (WGS) entry which is preliminary data.</text>
</comment>